<comment type="caution">
    <text evidence="2">The sequence shown here is derived from an EMBL/GenBank/DDBJ whole genome shotgun (WGS) entry which is preliminary data.</text>
</comment>
<reference evidence="2" key="1">
    <citation type="submission" date="2021-02" db="EMBL/GenBank/DDBJ databases">
        <authorList>
            <person name="Dougan E. K."/>
            <person name="Rhodes N."/>
            <person name="Thang M."/>
            <person name="Chan C."/>
        </authorList>
    </citation>
    <scope>NUCLEOTIDE SEQUENCE</scope>
</reference>
<feature type="region of interest" description="Disordered" evidence="1">
    <location>
        <begin position="280"/>
        <end position="303"/>
    </location>
</feature>
<keyword evidence="3" id="KW-1185">Reference proteome</keyword>
<proteinExistence type="predicted"/>
<feature type="compositionally biased region" description="Basic and acidic residues" evidence="1">
    <location>
        <begin position="222"/>
        <end position="233"/>
    </location>
</feature>
<evidence type="ECO:0000313" key="2">
    <source>
        <dbReference type="EMBL" id="CAE7398824.1"/>
    </source>
</evidence>
<dbReference type="EMBL" id="CAJNDS010002261">
    <property type="protein sequence ID" value="CAE7398824.1"/>
    <property type="molecule type" value="Genomic_DNA"/>
</dbReference>
<feature type="region of interest" description="Disordered" evidence="1">
    <location>
        <begin position="221"/>
        <end position="257"/>
    </location>
</feature>
<dbReference type="AlphaFoldDB" id="A0A812QQM4"/>
<protein>
    <submittedName>
        <fullName evidence="2">Uncharacterized protein</fullName>
    </submittedName>
</protein>
<evidence type="ECO:0000313" key="3">
    <source>
        <dbReference type="Proteomes" id="UP000604046"/>
    </source>
</evidence>
<gene>
    <name evidence="2" type="ORF">SNAT2548_LOCUS21712</name>
</gene>
<sequence length="349" mass="37072">MVIHRLLELGHGVSTVAQHGTKKRLSKRPSTVRAADVTGSVASKESRAAARRTMRESMVNWYVGGGLGEQTVPGALRQPLDRLVPPLPPQPGIQMPRRRHTSSTKVTTLGSTCWQLSSFGNLTSGARWNHPSPGYRWVGSVCVCGRARARTRALACVHACVRAGVRACGPACVRASKTGEFDETIPFHIPEIQFVALCLQPASSSSEGSGRAHVLHQPVPDSRVHEGHQRGLQDDAGGWGSTSISLRHGGPSHDAAQKDAPLAKMEELCLSTPARSAAAGVAGPYQSGGNRSSRQNRKNDVPALSPRASLTVAVFLEVFSGECGLGKAMGKVGKSVWALRLGLGHDTWS</sequence>
<dbReference type="Proteomes" id="UP000604046">
    <property type="component" value="Unassembled WGS sequence"/>
</dbReference>
<organism evidence="2 3">
    <name type="scientific">Symbiodinium natans</name>
    <dbReference type="NCBI Taxonomy" id="878477"/>
    <lineage>
        <taxon>Eukaryota</taxon>
        <taxon>Sar</taxon>
        <taxon>Alveolata</taxon>
        <taxon>Dinophyceae</taxon>
        <taxon>Suessiales</taxon>
        <taxon>Symbiodiniaceae</taxon>
        <taxon>Symbiodinium</taxon>
    </lineage>
</organism>
<name>A0A812QQM4_9DINO</name>
<evidence type="ECO:0000256" key="1">
    <source>
        <dbReference type="SAM" id="MobiDB-lite"/>
    </source>
</evidence>
<accession>A0A812QQM4</accession>